<gene>
    <name evidence="2" type="ORF">K0M31_007555</name>
</gene>
<feature type="compositionally biased region" description="Pro residues" evidence="1">
    <location>
        <begin position="82"/>
        <end position="93"/>
    </location>
</feature>
<sequence>MNKRGVGAEPWTQRHSKWSENQICSLSPPPTSIATHLPPVCRLHSSHPPPTTLSLAPSGPVTGPPSSPPFYPVPRKLERAPPFDPADSYPPRPSTADLTPSPTVPRPSN</sequence>
<proteinExistence type="predicted"/>
<feature type="region of interest" description="Disordered" evidence="1">
    <location>
        <begin position="1"/>
        <end position="109"/>
    </location>
</feature>
<protein>
    <submittedName>
        <fullName evidence="2">Uncharacterized protein</fullName>
    </submittedName>
</protein>
<feature type="compositionally biased region" description="Pro residues" evidence="1">
    <location>
        <begin position="62"/>
        <end position="72"/>
    </location>
</feature>
<comment type="caution">
    <text evidence="2">The sequence shown here is derived from an EMBL/GenBank/DDBJ whole genome shotgun (WGS) entry which is preliminary data.</text>
</comment>
<dbReference type="EMBL" id="JAHYIQ010000002">
    <property type="protein sequence ID" value="KAK1134784.1"/>
    <property type="molecule type" value="Genomic_DNA"/>
</dbReference>
<name>A0AA40GBN2_9HYME</name>
<keyword evidence="3" id="KW-1185">Reference proteome</keyword>
<dbReference type="Proteomes" id="UP001177670">
    <property type="component" value="Unassembled WGS sequence"/>
</dbReference>
<evidence type="ECO:0000313" key="2">
    <source>
        <dbReference type="EMBL" id="KAK1134784.1"/>
    </source>
</evidence>
<evidence type="ECO:0000256" key="1">
    <source>
        <dbReference type="SAM" id="MobiDB-lite"/>
    </source>
</evidence>
<accession>A0AA40GBN2</accession>
<organism evidence="2 3">
    <name type="scientific">Melipona bicolor</name>
    <dbReference type="NCBI Taxonomy" id="60889"/>
    <lineage>
        <taxon>Eukaryota</taxon>
        <taxon>Metazoa</taxon>
        <taxon>Ecdysozoa</taxon>
        <taxon>Arthropoda</taxon>
        <taxon>Hexapoda</taxon>
        <taxon>Insecta</taxon>
        <taxon>Pterygota</taxon>
        <taxon>Neoptera</taxon>
        <taxon>Endopterygota</taxon>
        <taxon>Hymenoptera</taxon>
        <taxon>Apocrita</taxon>
        <taxon>Aculeata</taxon>
        <taxon>Apoidea</taxon>
        <taxon>Anthophila</taxon>
        <taxon>Apidae</taxon>
        <taxon>Melipona</taxon>
    </lineage>
</organism>
<evidence type="ECO:0000313" key="3">
    <source>
        <dbReference type="Proteomes" id="UP001177670"/>
    </source>
</evidence>
<reference evidence="2" key="1">
    <citation type="submission" date="2021-10" db="EMBL/GenBank/DDBJ databases">
        <title>Melipona bicolor Genome sequencing and assembly.</title>
        <authorList>
            <person name="Araujo N.S."/>
            <person name="Arias M.C."/>
        </authorList>
    </citation>
    <scope>NUCLEOTIDE SEQUENCE</scope>
    <source>
        <strain evidence="2">USP_2M_L1-L4_2017</strain>
        <tissue evidence="2">Whole body</tissue>
    </source>
</reference>
<dbReference type="AlphaFoldDB" id="A0AA40GBN2"/>